<dbReference type="InterPro" id="IPR043128">
    <property type="entry name" value="Rev_trsase/Diguanyl_cyclase"/>
</dbReference>
<evidence type="ECO:0000313" key="6">
    <source>
        <dbReference type="Proteomes" id="UP000199347"/>
    </source>
</evidence>
<feature type="transmembrane region" description="Helical" evidence="3">
    <location>
        <begin position="60"/>
        <end position="79"/>
    </location>
</feature>
<dbReference type="FunFam" id="3.30.70.270:FF:000001">
    <property type="entry name" value="Diguanylate cyclase domain protein"/>
    <property type="match status" value="1"/>
</dbReference>
<dbReference type="EMBL" id="FMVW01000001">
    <property type="protein sequence ID" value="SCZ21442.1"/>
    <property type="molecule type" value="Genomic_DNA"/>
</dbReference>
<dbReference type="SUPFAM" id="SSF55073">
    <property type="entry name" value="Nucleotide cyclase"/>
    <property type="match status" value="1"/>
</dbReference>
<gene>
    <name evidence="5" type="ORF">SAMN03080610_00266</name>
</gene>
<keyword evidence="3" id="KW-1133">Transmembrane helix</keyword>
<proteinExistence type="predicted"/>
<organism evidence="5 6">
    <name type="scientific">Afifella marina DSM 2698</name>
    <dbReference type="NCBI Taxonomy" id="1120955"/>
    <lineage>
        <taxon>Bacteria</taxon>
        <taxon>Pseudomonadati</taxon>
        <taxon>Pseudomonadota</taxon>
        <taxon>Alphaproteobacteria</taxon>
        <taxon>Hyphomicrobiales</taxon>
        <taxon>Afifellaceae</taxon>
        <taxon>Afifella</taxon>
    </lineage>
</organism>
<dbReference type="RefSeq" id="WP_092809087.1">
    <property type="nucleotide sequence ID" value="NZ_FMVW01000001.1"/>
</dbReference>
<keyword evidence="3" id="KW-0812">Transmembrane</keyword>
<feature type="transmembrane region" description="Helical" evidence="3">
    <location>
        <begin position="6"/>
        <end position="26"/>
    </location>
</feature>
<dbReference type="STRING" id="1120955.SAMN03080610_00266"/>
<name>A0A1G5M8C9_AFIMA</name>
<comment type="catalytic activity">
    <reaction evidence="2">
        <text>2 GTP = 3',3'-c-di-GMP + 2 diphosphate</text>
        <dbReference type="Rhea" id="RHEA:24898"/>
        <dbReference type="ChEBI" id="CHEBI:33019"/>
        <dbReference type="ChEBI" id="CHEBI:37565"/>
        <dbReference type="ChEBI" id="CHEBI:58805"/>
        <dbReference type="EC" id="2.7.7.65"/>
    </reaction>
</comment>
<evidence type="ECO:0000256" key="2">
    <source>
        <dbReference type="ARBA" id="ARBA00034247"/>
    </source>
</evidence>
<dbReference type="SMART" id="SM00267">
    <property type="entry name" value="GGDEF"/>
    <property type="match status" value="1"/>
</dbReference>
<dbReference type="InterPro" id="IPR000160">
    <property type="entry name" value="GGDEF_dom"/>
</dbReference>
<dbReference type="CDD" id="cd01949">
    <property type="entry name" value="GGDEF"/>
    <property type="match status" value="1"/>
</dbReference>
<dbReference type="NCBIfam" id="TIGR00254">
    <property type="entry name" value="GGDEF"/>
    <property type="match status" value="1"/>
</dbReference>
<feature type="transmembrane region" description="Helical" evidence="3">
    <location>
        <begin position="35"/>
        <end position="54"/>
    </location>
</feature>
<protein>
    <recommendedName>
        <fullName evidence="1">diguanylate cyclase</fullName>
        <ecNumber evidence="1">2.7.7.65</ecNumber>
    </recommendedName>
</protein>
<evidence type="ECO:0000259" key="4">
    <source>
        <dbReference type="PROSITE" id="PS50887"/>
    </source>
</evidence>
<feature type="transmembrane region" description="Helical" evidence="3">
    <location>
        <begin position="119"/>
        <end position="138"/>
    </location>
</feature>
<dbReference type="Proteomes" id="UP000199347">
    <property type="component" value="Unassembled WGS sequence"/>
</dbReference>
<dbReference type="AlphaFoldDB" id="A0A1G5M8C9"/>
<dbReference type="InterPro" id="IPR029787">
    <property type="entry name" value="Nucleotide_cyclase"/>
</dbReference>
<dbReference type="Gene3D" id="3.30.70.270">
    <property type="match status" value="1"/>
</dbReference>
<feature type="transmembrane region" description="Helical" evidence="3">
    <location>
        <begin position="184"/>
        <end position="204"/>
    </location>
</feature>
<dbReference type="OrthoDB" id="9812260at2"/>
<feature type="transmembrane region" description="Helical" evidence="3">
    <location>
        <begin position="86"/>
        <end position="107"/>
    </location>
</feature>
<dbReference type="GO" id="GO:1902201">
    <property type="term" value="P:negative regulation of bacterial-type flagellum-dependent cell motility"/>
    <property type="evidence" value="ECO:0007669"/>
    <property type="project" value="TreeGrafter"/>
</dbReference>
<dbReference type="PANTHER" id="PTHR45138">
    <property type="entry name" value="REGULATORY COMPONENTS OF SENSORY TRANSDUCTION SYSTEM"/>
    <property type="match status" value="1"/>
</dbReference>
<dbReference type="EC" id="2.7.7.65" evidence="1"/>
<dbReference type="InterPro" id="IPR050469">
    <property type="entry name" value="Diguanylate_Cyclase"/>
</dbReference>
<keyword evidence="6" id="KW-1185">Reference proteome</keyword>
<dbReference type="GO" id="GO:0043709">
    <property type="term" value="P:cell adhesion involved in single-species biofilm formation"/>
    <property type="evidence" value="ECO:0007669"/>
    <property type="project" value="TreeGrafter"/>
</dbReference>
<evidence type="ECO:0000313" key="5">
    <source>
        <dbReference type="EMBL" id="SCZ21442.1"/>
    </source>
</evidence>
<feature type="transmembrane region" description="Helical" evidence="3">
    <location>
        <begin position="150"/>
        <end position="172"/>
    </location>
</feature>
<evidence type="ECO:0000256" key="3">
    <source>
        <dbReference type="SAM" id="Phobius"/>
    </source>
</evidence>
<sequence length="391" mass="42602">MQLDLTTISVVSAFCAAICGVLLVLARCHYPETKYIWWWVAANVAFVMASLLLARCHDNSLLHPISFVMMTFHPALIWASTRMNGAHLVTSLVIFAGPALVALAAFASPEGRMQLSGTAHAFVGSAYLFATAYSMVFHPAQPKVPARWPLAGLCVLHALALVFSLPVLSFLSEAPSTVRAAAEMLQFEALLFVLGSTIFVTAAMRERREAWQRAKAETDELTGILNRRGFLDRAERTLKRCRKDGTPCAVALFDLDYFKEINDTYGHAIGDNALKAFIKTAQRSMRANDLFGRVGGEEFAALFPGADAPAALSLADRVRQSWVRVGREIDGRDVNSTMSGGVVALRDDQSLEELLALADQGLYRAKKAGRNRIELAANDKPAPPTSQTCLA</sequence>
<keyword evidence="3" id="KW-0472">Membrane</keyword>
<accession>A0A1G5M8C9</accession>
<reference evidence="5 6" key="1">
    <citation type="submission" date="2016-10" db="EMBL/GenBank/DDBJ databases">
        <authorList>
            <person name="de Groot N.N."/>
        </authorList>
    </citation>
    <scope>NUCLEOTIDE SEQUENCE [LARGE SCALE GENOMIC DNA]</scope>
    <source>
        <strain evidence="5 6">DSM 2698</strain>
    </source>
</reference>
<dbReference type="GO" id="GO:0005886">
    <property type="term" value="C:plasma membrane"/>
    <property type="evidence" value="ECO:0007669"/>
    <property type="project" value="TreeGrafter"/>
</dbReference>
<dbReference type="PROSITE" id="PS50887">
    <property type="entry name" value="GGDEF"/>
    <property type="match status" value="1"/>
</dbReference>
<evidence type="ECO:0000256" key="1">
    <source>
        <dbReference type="ARBA" id="ARBA00012528"/>
    </source>
</evidence>
<dbReference type="GO" id="GO:0052621">
    <property type="term" value="F:diguanylate cyclase activity"/>
    <property type="evidence" value="ECO:0007669"/>
    <property type="project" value="UniProtKB-EC"/>
</dbReference>
<feature type="domain" description="GGDEF" evidence="4">
    <location>
        <begin position="246"/>
        <end position="378"/>
    </location>
</feature>
<dbReference type="Pfam" id="PF00990">
    <property type="entry name" value="GGDEF"/>
    <property type="match status" value="1"/>
</dbReference>
<dbReference type="PANTHER" id="PTHR45138:SF9">
    <property type="entry name" value="DIGUANYLATE CYCLASE DGCM-RELATED"/>
    <property type="match status" value="1"/>
</dbReference>